<accession>E9I3Q4</accession>
<protein>
    <submittedName>
        <fullName evidence="2">Uncharacterized protein</fullName>
    </submittedName>
</protein>
<evidence type="ECO:0000313" key="2">
    <source>
        <dbReference type="EMBL" id="EFX61377.1"/>
    </source>
</evidence>
<feature type="transmembrane region" description="Helical" evidence="1">
    <location>
        <begin position="7"/>
        <end position="26"/>
    </location>
</feature>
<dbReference type="InParanoid" id="E9I3Q4"/>
<keyword evidence="1" id="KW-0812">Transmembrane</keyword>
<keyword evidence="3" id="KW-1185">Reference proteome</keyword>
<sequence length="149" mass="16566">MSGLLTSCKHGFVFVISLLVMVHSFANNDTINLNNFNAEQISLPVSTDFNGTVLTTGQSESAATGIGGTCLFQRFRENVNTFVNFRSVFPYVYIAIFLFNLIFNPFFIIWILISPIIINILRSTTTCYIFPEISAFLNDTINTTILSGA</sequence>
<dbReference type="AlphaFoldDB" id="E9I3Q4"/>
<organism evidence="2 3">
    <name type="scientific">Daphnia pulex</name>
    <name type="common">Water flea</name>
    <dbReference type="NCBI Taxonomy" id="6669"/>
    <lineage>
        <taxon>Eukaryota</taxon>
        <taxon>Metazoa</taxon>
        <taxon>Ecdysozoa</taxon>
        <taxon>Arthropoda</taxon>
        <taxon>Crustacea</taxon>
        <taxon>Branchiopoda</taxon>
        <taxon>Diplostraca</taxon>
        <taxon>Cladocera</taxon>
        <taxon>Anomopoda</taxon>
        <taxon>Daphniidae</taxon>
        <taxon>Daphnia</taxon>
    </lineage>
</organism>
<evidence type="ECO:0000313" key="3">
    <source>
        <dbReference type="Proteomes" id="UP000000305"/>
    </source>
</evidence>
<dbReference type="OrthoDB" id="6380690at2759"/>
<keyword evidence="1" id="KW-1133">Transmembrane helix</keyword>
<keyword evidence="1" id="KW-0472">Membrane</keyword>
<gene>
    <name evidence="2" type="ORF">DAPPUDRAFT_305291</name>
</gene>
<name>E9I3Q4_DAPPU</name>
<dbReference type="HOGENOM" id="CLU_1751532_0_0_1"/>
<dbReference type="Proteomes" id="UP000000305">
    <property type="component" value="Unassembled WGS sequence"/>
</dbReference>
<reference evidence="2 3" key="1">
    <citation type="journal article" date="2011" name="Science">
        <title>The ecoresponsive genome of Daphnia pulex.</title>
        <authorList>
            <person name="Colbourne J.K."/>
            <person name="Pfrender M.E."/>
            <person name="Gilbert D."/>
            <person name="Thomas W.K."/>
            <person name="Tucker A."/>
            <person name="Oakley T.H."/>
            <person name="Tokishita S."/>
            <person name="Aerts A."/>
            <person name="Arnold G.J."/>
            <person name="Basu M.K."/>
            <person name="Bauer D.J."/>
            <person name="Caceres C.E."/>
            <person name="Carmel L."/>
            <person name="Casola C."/>
            <person name="Choi J.H."/>
            <person name="Detter J.C."/>
            <person name="Dong Q."/>
            <person name="Dusheyko S."/>
            <person name="Eads B.D."/>
            <person name="Frohlich T."/>
            <person name="Geiler-Samerotte K.A."/>
            <person name="Gerlach D."/>
            <person name="Hatcher P."/>
            <person name="Jogdeo S."/>
            <person name="Krijgsveld J."/>
            <person name="Kriventseva E.V."/>
            <person name="Kultz D."/>
            <person name="Laforsch C."/>
            <person name="Lindquist E."/>
            <person name="Lopez J."/>
            <person name="Manak J.R."/>
            <person name="Muller J."/>
            <person name="Pangilinan J."/>
            <person name="Patwardhan R.P."/>
            <person name="Pitluck S."/>
            <person name="Pritham E.J."/>
            <person name="Rechtsteiner A."/>
            <person name="Rho M."/>
            <person name="Rogozin I.B."/>
            <person name="Sakarya O."/>
            <person name="Salamov A."/>
            <person name="Schaack S."/>
            <person name="Shapiro H."/>
            <person name="Shiga Y."/>
            <person name="Skalitzky C."/>
            <person name="Smith Z."/>
            <person name="Souvorov A."/>
            <person name="Sung W."/>
            <person name="Tang Z."/>
            <person name="Tsuchiya D."/>
            <person name="Tu H."/>
            <person name="Vos H."/>
            <person name="Wang M."/>
            <person name="Wolf Y.I."/>
            <person name="Yamagata H."/>
            <person name="Yamada T."/>
            <person name="Ye Y."/>
            <person name="Shaw J.R."/>
            <person name="Andrews J."/>
            <person name="Crease T.J."/>
            <person name="Tang H."/>
            <person name="Lucas S.M."/>
            <person name="Robertson H.M."/>
            <person name="Bork P."/>
            <person name="Koonin E.V."/>
            <person name="Zdobnov E.M."/>
            <person name="Grigoriev I.V."/>
            <person name="Lynch M."/>
            <person name="Boore J.L."/>
        </authorList>
    </citation>
    <scope>NUCLEOTIDE SEQUENCE [LARGE SCALE GENOMIC DNA]</scope>
</reference>
<proteinExistence type="predicted"/>
<feature type="transmembrane region" description="Helical" evidence="1">
    <location>
        <begin position="91"/>
        <end position="113"/>
    </location>
</feature>
<dbReference type="EMBL" id="GL734687">
    <property type="protein sequence ID" value="EFX61377.1"/>
    <property type="molecule type" value="Genomic_DNA"/>
</dbReference>
<evidence type="ECO:0000256" key="1">
    <source>
        <dbReference type="SAM" id="Phobius"/>
    </source>
</evidence>
<dbReference type="KEGG" id="dpx:DAPPUDRAFT_305291"/>